<keyword evidence="4 9" id="KW-0812">Transmembrane</keyword>
<evidence type="ECO:0000313" key="11">
    <source>
        <dbReference type="EMBL" id="KAH0535287.1"/>
    </source>
</evidence>
<gene>
    <name evidence="11" type="ORF">KQX54_015720</name>
</gene>
<evidence type="ECO:0000313" key="12">
    <source>
        <dbReference type="Proteomes" id="UP000826195"/>
    </source>
</evidence>
<keyword evidence="12" id="KW-1185">Reference proteome</keyword>
<evidence type="ECO:0000256" key="3">
    <source>
        <dbReference type="ARBA" id="ARBA00022448"/>
    </source>
</evidence>
<feature type="transmembrane region" description="Helical" evidence="9">
    <location>
        <begin position="456"/>
        <end position="474"/>
    </location>
</feature>
<reference evidence="11 12" key="1">
    <citation type="journal article" date="2021" name="J. Hered.">
        <title>A chromosome-level genome assembly of the parasitoid wasp, Cotesia glomerata (Hymenoptera: Braconidae).</title>
        <authorList>
            <person name="Pinto B.J."/>
            <person name="Weis J.J."/>
            <person name="Gamble T."/>
            <person name="Ode P.J."/>
            <person name="Paul R."/>
            <person name="Zaspel J.M."/>
        </authorList>
    </citation>
    <scope>NUCLEOTIDE SEQUENCE [LARGE SCALE GENOMIC DNA]</scope>
    <source>
        <strain evidence="11">CgM1</strain>
    </source>
</reference>
<evidence type="ECO:0000256" key="5">
    <source>
        <dbReference type="ARBA" id="ARBA00022741"/>
    </source>
</evidence>
<accession>A0AAV7HX04</accession>
<keyword evidence="6" id="KW-0067">ATP-binding</keyword>
<comment type="similarity">
    <text evidence="2">Belongs to the ABC transporter superfamily. ABCG family. Eye pigment precursor importer (TC 3.A.1.204) subfamily.</text>
</comment>
<dbReference type="InterPro" id="IPR027417">
    <property type="entry name" value="P-loop_NTPase"/>
</dbReference>
<feature type="transmembrane region" description="Helical" evidence="9">
    <location>
        <begin position="515"/>
        <end position="534"/>
    </location>
</feature>
<organism evidence="11 12">
    <name type="scientific">Cotesia glomerata</name>
    <name type="common">Lepidopteran parasitic wasp</name>
    <name type="synonym">Apanteles glomeratus</name>
    <dbReference type="NCBI Taxonomy" id="32391"/>
    <lineage>
        <taxon>Eukaryota</taxon>
        <taxon>Metazoa</taxon>
        <taxon>Ecdysozoa</taxon>
        <taxon>Arthropoda</taxon>
        <taxon>Hexapoda</taxon>
        <taxon>Insecta</taxon>
        <taxon>Pterygota</taxon>
        <taxon>Neoptera</taxon>
        <taxon>Endopterygota</taxon>
        <taxon>Hymenoptera</taxon>
        <taxon>Apocrita</taxon>
        <taxon>Ichneumonoidea</taxon>
        <taxon>Braconidae</taxon>
        <taxon>Microgastrinae</taxon>
        <taxon>Cotesia</taxon>
    </lineage>
</organism>
<dbReference type="Pfam" id="PF01061">
    <property type="entry name" value="ABC2_membrane"/>
    <property type="match status" value="1"/>
</dbReference>
<dbReference type="SUPFAM" id="SSF52540">
    <property type="entry name" value="P-loop containing nucleoside triphosphate hydrolases"/>
    <property type="match status" value="1"/>
</dbReference>
<dbReference type="GO" id="GO:0140359">
    <property type="term" value="F:ABC-type transporter activity"/>
    <property type="evidence" value="ECO:0007669"/>
    <property type="project" value="InterPro"/>
</dbReference>
<dbReference type="PANTHER" id="PTHR48041:SF118">
    <property type="entry name" value="ATP-BINDING CASSETTE TRANSPORTER (ABC TRANSPORTER) FAMILY G MEMBER 16"/>
    <property type="match status" value="1"/>
</dbReference>
<feature type="transmembrane region" description="Helical" evidence="9">
    <location>
        <begin position="595"/>
        <end position="617"/>
    </location>
</feature>
<dbReference type="InterPro" id="IPR017871">
    <property type="entry name" value="ABC_transporter-like_CS"/>
</dbReference>
<dbReference type="Gene3D" id="3.40.50.300">
    <property type="entry name" value="P-loop containing nucleotide triphosphate hydrolases"/>
    <property type="match status" value="1"/>
</dbReference>
<feature type="transmembrane region" description="Helical" evidence="9">
    <location>
        <begin position="486"/>
        <end position="508"/>
    </location>
</feature>
<dbReference type="InterPro" id="IPR050352">
    <property type="entry name" value="ABCG_transporters"/>
</dbReference>
<dbReference type="Pfam" id="PF00005">
    <property type="entry name" value="ABC_tran"/>
    <property type="match status" value="1"/>
</dbReference>
<keyword evidence="7 9" id="KW-1133">Transmembrane helix</keyword>
<feature type="transmembrane region" description="Helical" evidence="9">
    <location>
        <begin position="376"/>
        <end position="393"/>
    </location>
</feature>
<dbReference type="GO" id="GO:0005524">
    <property type="term" value="F:ATP binding"/>
    <property type="evidence" value="ECO:0007669"/>
    <property type="project" value="UniProtKB-KW"/>
</dbReference>
<dbReference type="GO" id="GO:0005886">
    <property type="term" value="C:plasma membrane"/>
    <property type="evidence" value="ECO:0007669"/>
    <property type="project" value="TreeGrafter"/>
</dbReference>
<evidence type="ECO:0000256" key="2">
    <source>
        <dbReference type="ARBA" id="ARBA00005814"/>
    </source>
</evidence>
<feature type="transmembrane region" description="Helical" evidence="9">
    <location>
        <begin position="405"/>
        <end position="426"/>
    </location>
</feature>
<keyword evidence="3" id="KW-0813">Transport</keyword>
<dbReference type="Proteomes" id="UP000826195">
    <property type="component" value="Unassembled WGS sequence"/>
</dbReference>
<proteinExistence type="inferred from homology"/>
<evidence type="ECO:0000256" key="9">
    <source>
        <dbReference type="SAM" id="Phobius"/>
    </source>
</evidence>
<dbReference type="GO" id="GO:0016887">
    <property type="term" value="F:ATP hydrolysis activity"/>
    <property type="evidence" value="ECO:0007669"/>
    <property type="project" value="InterPro"/>
</dbReference>
<evidence type="ECO:0000256" key="7">
    <source>
        <dbReference type="ARBA" id="ARBA00022989"/>
    </source>
</evidence>
<protein>
    <recommendedName>
        <fullName evidence="10">ABC transporter domain-containing protein</fullName>
    </recommendedName>
</protein>
<evidence type="ECO:0000256" key="1">
    <source>
        <dbReference type="ARBA" id="ARBA00004141"/>
    </source>
</evidence>
<dbReference type="PROSITE" id="PS00211">
    <property type="entry name" value="ABC_TRANSPORTER_1"/>
    <property type="match status" value="1"/>
</dbReference>
<evidence type="ECO:0000256" key="8">
    <source>
        <dbReference type="ARBA" id="ARBA00023136"/>
    </source>
</evidence>
<name>A0AAV7HX04_COTGL</name>
<comment type="caution">
    <text evidence="11">The sequence shown here is derived from an EMBL/GenBank/DDBJ whole genome shotgun (WGS) entry which is preliminary data.</text>
</comment>
<dbReference type="InterPro" id="IPR013525">
    <property type="entry name" value="ABC2_TM"/>
</dbReference>
<evidence type="ECO:0000256" key="6">
    <source>
        <dbReference type="ARBA" id="ARBA00022840"/>
    </source>
</evidence>
<dbReference type="InterPro" id="IPR003439">
    <property type="entry name" value="ABC_transporter-like_ATP-bd"/>
</dbReference>
<keyword evidence="8 9" id="KW-0472">Membrane</keyword>
<feature type="domain" description="ABC transporter" evidence="10">
    <location>
        <begin position="40"/>
        <end position="279"/>
    </location>
</feature>
<dbReference type="PROSITE" id="PS50893">
    <property type="entry name" value="ABC_TRANSPORTER_2"/>
    <property type="match status" value="1"/>
</dbReference>
<comment type="subcellular location">
    <subcellularLocation>
        <location evidence="1">Membrane</location>
        <topology evidence="1">Multi-pass membrane protein</topology>
    </subcellularLocation>
</comment>
<dbReference type="InterPro" id="IPR003593">
    <property type="entry name" value="AAA+_ATPase"/>
</dbReference>
<dbReference type="AlphaFoldDB" id="A0AAV7HX04"/>
<dbReference type="SMART" id="SM00382">
    <property type="entry name" value="AAA"/>
    <property type="match status" value="1"/>
</dbReference>
<sequence>MSLENDVLLNQLSMNGAIINIGSIKNNLLVEKSIGDGKNIDFKDLNYSVRVSQKGKCTKEILRDVCGHFRACSLNTIIGPSGAGKTSLLSSLCGFKSSNLRGSIRVNGIQVNSDHLRKLTSYIPQDFELLPMLTTKETLYFATRLKVRISAGRSLGDVVNKVAENLGLQECLGTMAANLSGGEKKRLSIGVEIVSNSQVLILDEPTSGLDSASSYQVMSLLRRLSQEGCTIICSIHQPSSQIVTLIDNILVLADGQDLYCGPRVNLVETFEQAGFACPSFYNICEFVIEIATGQQNGDRQLVRKISSNFHSAFLKSVRVDSNDETVLSNNDFEDKEDEEESCEKQCKASWINELDVLLWRAAICIRRDNAMTKLRLPVHIGVGLLLGLVFRDFGKDASKTPSNIASYFFFILFLFFSTAMPALQMFPIESAVFIREYLNNWYGLCTYYLSKIITDLPLQILCPTCFLITAYWLTGQPLEWDRFMKVWIICFLISMLAQSFGVLAGAIFEPQIGCFIVPALNIPLLLFAGFFIKFSEMSSYFYPVSAISFYRYAFEGIMQAVYGNDRPVLNCDADFCILRKPKFILSYMDMPSTTFPIIICILCGWIVFLHAFIYTILRWRIANVLK</sequence>
<dbReference type="EMBL" id="JAHXZJ010002982">
    <property type="protein sequence ID" value="KAH0535287.1"/>
    <property type="molecule type" value="Genomic_DNA"/>
</dbReference>
<dbReference type="PANTHER" id="PTHR48041">
    <property type="entry name" value="ABC TRANSPORTER G FAMILY MEMBER 28"/>
    <property type="match status" value="1"/>
</dbReference>
<keyword evidence="5" id="KW-0547">Nucleotide-binding</keyword>
<evidence type="ECO:0000259" key="10">
    <source>
        <dbReference type="PROSITE" id="PS50893"/>
    </source>
</evidence>
<evidence type="ECO:0000256" key="4">
    <source>
        <dbReference type="ARBA" id="ARBA00022692"/>
    </source>
</evidence>